<accession>A0A538T9H8</accession>
<dbReference type="InterPro" id="IPR005479">
    <property type="entry name" value="CPAse_ATP-bd"/>
</dbReference>
<dbReference type="PROSITE" id="PS50975">
    <property type="entry name" value="ATP_GRASP"/>
    <property type="match status" value="1"/>
</dbReference>
<dbReference type="PANTHER" id="PTHR18866">
    <property type="entry name" value="CARBOXYLASE:PYRUVATE/ACETYL-COA/PROPIONYL-COA CARBOXYLASE"/>
    <property type="match status" value="1"/>
</dbReference>
<evidence type="ECO:0000256" key="4">
    <source>
        <dbReference type="ARBA" id="ARBA00023267"/>
    </source>
</evidence>
<dbReference type="GO" id="GO:0016874">
    <property type="term" value="F:ligase activity"/>
    <property type="evidence" value="ECO:0007669"/>
    <property type="project" value="UniProtKB-KW"/>
</dbReference>
<keyword evidence="4" id="KW-0092">Biotin</keyword>
<dbReference type="EMBL" id="VBOV01000082">
    <property type="protein sequence ID" value="TMQ60290.1"/>
    <property type="molecule type" value="Genomic_DNA"/>
</dbReference>
<feature type="domain" description="ATP-grasp" evidence="7">
    <location>
        <begin position="144"/>
        <end position="339"/>
    </location>
</feature>
<dbReference type="InterPro" id="IPR011761">
    <property type="entry name" value="ATP-grasp"/>
</dbReference>
<dbReference type="GO" id="GO:0005524">
    <property type="term" value="F:ATP binding"/>
    <property type="evidence" value="ECO:0007669"/>
    <property type="project" value="UniProtKB-UniRule"/>
</dbReference>
<evidence type="ECO:0000256" key="2">
    <source>
        <dbReference type="ARBA" id="ARBA00022741"/>
    </source>
</evidence>
<dbReference type="PANTHER" id="PTHR18866:SF33">
    <property type="entry name" value="METHYLCROTONOYL-COA CARBOXYLASE SUBUNIT ALPHA, MITOCHONDRIAL-RELATED"/>
    <property type="match status" value="1"/>
</dbReference>
<feature type="region of interest" description="Disordered" evidence="6">
    <location>
        <begin position="348"/>
        <end position="369"/>
    </location>
</feature>
<gene>
    <name evidence="9" type="ORF">E6K75_03160</name>
</gene>
<dbReference type="InterPro" id="IPR011764">
    <property type="entry name" value="Biotin_carboxylation_dom"/>
</dbReference>
<sequence>MSPARADYAAHQDAARTDPVAPAIPFQKVLVANRGEIAVRVCRTLRQMGIPSVTVYSEADRGAPHVRAGDESVAIGPAPAAQSYLDPSAILDAARRTGAGAIHPGYGFLSENAAFAATCRDAGVVFIGPSPESMARLGDKTAARRTAASLGIPLVPGAEEVASADRVVAEAERVGFPVMLKASGGGGGRGMRVVSSASEMKSAFEAARREAKSAFGGDRLLLEKYVHPARHVEVQILADGRRAQALGERECSLQRRHQKLIEESPSAAVASKTRAAMEDAAVRLAEAAEYAGVMTAEFLMGEDGSFHFLEVNTRLQVEHPVTEMRSGLDLVSAQILIAGGRSLAEALGRAGQGSAKGASRSPAPPEPRGHAIEARLCAEDAYHGFLPQTGTILMLAWHEEDGVRIDSGIAQGQTLSPDYDSLLAKVVAHGKDREEARTKLVRALRGTALLGVVTNQSFLIDLLEDASFRRAETFTHTVESREWLPPATVPEPALAALAAYVSEPRSAGGAEEDTDRYSPWQRLGAWGRS</sequence>
<dbReference type="SUPFAM" id="SSF51246">
    <property type="entry name" value="Rudiment single hybrid motif"/>
    <property type="match status" value="1"/>
</dbReference>
<keyword evidence="3 5" id="KW-0067">ATP-binding</keyword>
<dbReference type="FunFam" id="3.40.50.20:FF:000010">
    <property type="entry name" value="Propionyl-CoA carboxylase subunit alpha"/>
    <property type="match status" value="1"/>
</dbReference>
<evidence type="ECO:0000256" key="5">
    <source>
        <dbReference type="PROSITE-ProRule" id="PRU00409"/>
    </source>
</evidence>
<dbReference type="InterPro" id="IPR016185">
    <property type="entry name" value="PreATP-grasp_dom_sf"/>
</dbReference>
<dbReference type="SMART" id="SM00878">
    <property type="entry name" value="Biotin_carb_C"/>
    <property type="match status" value="1"/>
</dbReference>
<proteinExistence type="predicted"/>
<evidence type="ECO:0000256" key="3">
    <source>
        <dbReference type="ARBA" id="ARBA00022840"/>
    </source>
</evidence>
<comment type="caution">
    <text evidence="9">The sequence shown here is derived from an EMBL/GenBank/DDBJ whole genome shotgun (WGS) entry which is preliminary data.</text>
</comment>
<protein>
    <submittedName>
        <fullName evidence="9">ATP-grasp domain-containing protein</fullName>
    </submittedName>
</protein>
<name>A0A538T9H8_UNCEI</name>
<evidence type="ECO:0000313" key="10">
    <source>
        <dbReference type="Proteomes" id="UP000320913"/>
    </source>
</evidence>
<dbReference type="InterPro" id="IPR005482">
    <property type="entry name" value="Biotin_COase_C"/>
</dbReference>
<dbReference type="Proteomes" id="UP000320913">
    <property type="component" value="Unassembled WGS sequence"/>
</dbReference>
<dbReference type="SUPFAM" id="SSF56059">
    <property type="entry name" value="Glutathione synthetase ATP-binding domain-like"/>
    <property type="match status" value="1"/>
</dbReference>
<evidence type="ECO:0000313" key="9">
    <source>
        <dbReference type="EMBL" id="TMQ60290.1"/>
    </source>
</evidence>
<dbReference type="GO" id="GO:0046872">
    <property type="term" value="F:metal ion binding"/>
    <property type="evidence" value="ECO:0007669"/>
    <property type="project" value="InterPro"/>
</dbReference>
<dbReference type="FunFam" id="3.30.1490.20:FF:000003">
    <property type="entry name" value="acetyl-CoA carboxylase isoform X1"/>
    <property type="match status" value="1"/>
</dbReference>
<feature type="region of interest" description="Disordered" evidence="6">
    <location>
        <begin position="505"/>
        <end position="529"/>
    </location>
</feature>
<evidence type="ECO:0000259" key="7">
    <source>
        <dbReference type="PROSITE" id="PS50975"/>
    </source>
</evidence>
<feature type="domain" description="Biotin carboxylation" evidence="8">
    <location>
        <begin position="25"/>
        <end position="483"/>
    </location>
</feature>
<keyword evidence="2 5" id="KW-0547">Nucleotide-binding</keyword>
<dbReference type="SUPFAM" id="SSF52440">
    <property type="entry name" value="PreATP-grasp domain"/>
    <property type="match status" value="1"/>
</dbReference>
<dbReference type="InterPro" id="IPR005481">
    <property type="entry name" value="BC-like_N"/>
</dbReference>
<dbReference type="Pfam" id="PF00289">
    <property type="entry name" value="Biotin_carb_N"/>
    <property type="match status" value="1"/>
</dbReference>
<dbReference type="Pfam" id="PF02786">
    <property type="entry name" value="CPSase_L_D2"/>
    <property type="match status" value="1"/>
</dbReference>
<evidence type="ECO:0000259" key="8">
    <source>
        <dbReference type="PROSITE" id="PS50979"/>
    </source>
</evidence>
<dbReference type="InterPro" id="IPR011054">
    <property type="entry name" value="Rudment_hybrid_motif"/>
</dbReference>
<reference evidence="9 10" key="1">
    <citation type="journal article" date="2019" name="Nat. Microbiol.">
        <title>Mediterranean grassland soil C-N compound turnover is dependent on rainfall and depth, and is mediated by genomically divergent microorganisms.</title>
        <authorList>
            <person name="Diamond S."/>
            <person name="Andeer P.F."/>
            <person name="Li Z."/>
            <person name="Crits-Christoph A."/>
            <person name="Burstein D."/>
            <person name="Anantharaman K."/>
            <person name="Lane K.R."/>
            <person name="Thomas B.C."/>
            <person name="Pan C."/>
            <person name="Northen T.R."/>
            <person name="Banfield J.F."/>
        </authorList>
    </citation>
    <scope>NUCLEOTIDE SEQUENCE [LARGE SCALE GENOMIC DNA]</scope>
    <source>
        <strain evidence="9">WS_5</strain>
    </source>
</reference>
<dbReference type="Pfam" id="PF02785">
    <property type="entry name" value="Biotin_carb_C"/>
    <property type="match status" value="1"/>
</dbReference>
<evidence type="ECO:0000256" key="1">
    <source>
        <dbReference type="ARBA" id="ARBA00022598"/>
    </source>
</evidence>
<keyword evidence="1" id="KW-0436">Ligase</keyword>
<dbReference type="PROSITE" id="PS50979">
    <property type="entry name" value="BC"/>
    <property type="match status" value="1"/>
</dbReference>
<dbReference type="PROSITE" id="PS00867">
    <property type="entry name" value="CPSASE_2"/>
    <property type="match status" value="1"/>
</dbReference>
<evidence type="ECO:0000256" key="6">
    <source>
        <dbReference type="SAM" id="MobiDB-lite"/>
    </source>
</evidence>
<organism evidence="9 10">
    <name type="scientific">Eiseniibacteriota bacterium</name>
    <dbReference type="NCBI Taxonomy" id="2212470"/>
    <lineage>
        <taxon>Bacteria</taxon>
        <taxon>Candidatus Eiseniibacteriota</taxon>
    </lineage>
</organism>
<dbReference type="PROSITE" id="PS00866">
    <property type="entry name" value="CPSASE_1"/>
    <property type="match status" value="1"/>
</dbReference>
<dbReference type="InterPro" id="IPR050856">
    <property type="entry name" value="Biotin_carboxylase_complex"/>
</dbReference>
<dbReference type="Gene3D" id="3.30.470.20">
    <property type="entry name" value="ATP-grasp fold, B domain"/>
    <property type="match status" value="1"/>
</dbReference>
<dbReference type="AlphaFoldDB" id="A0A538T9H8"/>